<dbReference type="EMBL" id="JBHSMT010000031">
    <property type="protein sequence ID" value="MFC5476457.1"/>
    <property type="molecule type" value="Genomic_DNA"/>
</dbReference>
<proteinExistence type="predicted"/>
<dbReference type="InterPro" id="IPR021836">
    <property type="entry name" value="DUF3429"/>
</dbReference>
<dbReference type="Pfam" id="PF11911">
    <property type="entry name" value="DUF3429"/>
    <property type="match status" value="1"/>
</dbReference>
<dbReference type="RefSeq" id="WP_379000673.1">
    <property type="nucleotide sequence ID" value="NZ_JBHSMT010000031.1"/>
</dbReference>
<organism evidence="2 3">
    <name type="scientific">Paraherbaspirillum soli</name>
    <dbReference type="NCBI Taxonomy" id="631222"/>
    <lineage>
        <taxon>Bacteria</taxon>
        <taxon>Pseudomonadati</taxon>
        <taxon>Pseudomonadota</taxon>
        <taxon>Betaproteobacteria</taxon>
        <taxon>Burkholderiales</taxon>
        <taxon>Oxalobacteraceae</taxon>
        <taxon>Paraherbaspirillum</taxon>
    </lineage>
</organism>
<name>A0ABW0MH74_9BURK</name>
<protein>
    <submittedName>
        <fullName evidence="2">DUF3429 domain-containing protein</fullName>
    </submittedName>
</protein>
<sequence length="168" mass="18477">MMAPLGLPPGAYYFLPMNPHFLNKRLIHLLGYAGLIPFVLLTLACWLVSTAWLGDFIRGQLAYGIAALSFLGGIHWGAVVLRADLSADHTKKALIWGIAPTIIAWSSTMFGGFGFALLMLGFIAAYQFDKRLFPWYGLPAWFIELRFRLTCVAVAALMLTVIAGNVRG</sequence>
<dbReference type="Proteomes" id="UP001596045">
    <property type="component" value="Unassembled WGS sequence"/>
</dbReference>
<keyword evidence="1" id="KW-0812">Transmembrane</keyword>
<feature type="transmembrane region" description="Helical" evidence="1">
    <location>
        <begin position="61"/>
        <end position="81"/>
    </location>
</feature>
<evidence type="ECO:0000313" key="2">
    <source>
        <dbReference type="EMBL" id="MFC5476457.1"/>
    </source>
</evidence>
<reference evidence="3" key="1">
    <citation type="journal article" date="2019" name="Int. J. Syst. Evol. Microbiol.">
        <title>The Global Catalogue of Microorganisms (GCM) 10K type strain sequencing project: providing services to taxonomists for standard genome sequencing and annotation.</title>
        <authorList>
            <consortium name="The Broad Institute Genomics Platform"/>
            <consortium name="The Broad Institute Genome Sequencing Center for Infectious Disease"/>
            <person name="Wu L."/>
            <person name="Ma J."/>
        </authorList>
    </citation>
    <scope>NUCLEOTIDE SEQUENCE [LARGE SCALE GENOMIC DNA]</scope>
    <source>
        <strain evidence="3">JCM 17066</strain>
    </source>
</reference>
<feature type="transmembrane region" description="Helical" evidence="1">
    <location>
        <begin position="146"/>
        <end position="166"/>
    </location>
</feature>
<comment type="caution">
    <text evidence="2">The sequence shown here is derived from an EMBL/GenBank/DDBJ whole genome shotgun (WGS) entry which is preliminary data.</text>
</comment>
<keyword evidence="1" id="KW-1133">Transmembrane helix</keyword>
<feature type="transmembrane region" description="Helical" evidence="1">
    <location>
        <begin position="26"/>
        <end position="49"/>
    </location>
</feature>
<evidence type="ECO:0000256" key="1">
    <source>
        <dbReference type="SAM" id="Phobius"/>
    </source>
</evidence>
<feature type="transmembrane region" description="Helical" evidence="1">
    <location>
        <begin position="93"/>
        <end position="126"/>
    </location>
</feature>
<accession>A0ABW0MH74</accession>
<dbReference type="PANTHER" id="PTHR15887:SF1">
    <property type="entry name" value="TRANSMEMBRANE PROTEIN 69"/>
    <property type="match status" value="1"/>
</dbReference>
<keyword evidence="1" id="KW-0472">Membrane</keyword>
<keyword evidence="3" id="KW-1185">Reference proteome</keyword>
<dbReference type="PANTHER" id="PTHR15887">
    <property type="entry name" value="TRANSMEMBRANE PROTEIN 69"/>
    <property type="match status" value="1"/>
</dbReference>
<gene>
    <name evidence="2" type="ORF">ACFPM8_21025</name>
</gene>
<evidence type="ECO:0000313" key="3">
    <source>
        <dbReference type="Proteomes" id="UP001596045"/>
    </source>
</evidence>